<dbReference type="AlphaFoldDB" id="A0A6N7VGN7"/>
<proteinExistence type="predicted"/>
<accession>A0A6N7VGN7</accession>
<name>A0A6N7VGN7_9FIRM</name>
<comment type="caution">
    <text evidence="1">The sequence shown here is derived from an EMBL/GenBank/DDBJ whole genome shotgun (WGS) entry which is preliminary data.</text>
</comment>
<protein>
    <submittedName>
        <fullName evidence="1">DUF4176 domain-containing protein</fullName>
    </submittedName>
</protein>
<dbReference type="GeneID" id="93158435"/>
<dbReference type="Pfam" id="PF13780">
    <property type="entry name" value="DUF4176"/>
    <property type="match status" value="1"/>
</dbReference>
<dbReference type="InterPro" id="IPR025233">
    <property type="entry name" value="DUF4176"/>
</dbReference>
<dbReference type="EMBL" id="VUMR01000012">
    <property type="protein sequence ID" value="MSS56062.1"/>
    <property type="molecule type" value="Genomic_DNA"/>
</dbReference>
<dbReference type="RefSeq" id="WP_117924795.1">
    <property type="nucleotide sequence ID" value="NZ_CAUWCP010000007.1"/>
</dbReference>
<dbReference type="Proteomes" id="UP000434241">
    <property type="component" value="Unassembled WGS sequence"/>
</dbReference>
<keyword evidence="2" id="KW-1185">Reference proteome</keyword>
<evidence type="ECO:0000313" key="2">
    <source>
        <dbReference type="Proteomes" id="UP000434241"/>
    </source>
</evidence>
<reference evidence="1 2" key="1">
    <citation type="submission" date="2019-08" db="EMBL/GenBank/DDBJ databases">
        <title>In-depth cultivation of the pig gut microbiome towards novel bacterial diversity and tailored functional studies.</title>
        <authorList>
            <person name="Wylensek D."/>
            <person name="Hitch T.C.A."/>
            <person name="Clavel T."/>
        </authorList>
    </citation>
    <scope>NUCLEOTIDE SEQUENCE [LARGE SCALE GENOMIC DNA]</scope>
    <source>
        <strain evidence="1 2">LKV-472-APC-3</strain>
    </source>
</reference>
<sequence>MKDLLPIGSVVTLKEGTKKLMIMGRLQQNMKTKKLYDYAGCLWPEGYMDKEHCYVFDHEDIDCLFYIGLQDIEEFNFRFELDEMMKKMGH</sequence>
<organism evidence="1 2">
    <name type="scientific">Holdemanella porci</name>
    <dbReference type="NCBI Taxonomy" id="2652276"/>
    <lineage>
        <taxon>Bacteria</taxon>
        <taxon>Bacillati</taxon>
        <taxon>Bacillota</taxon>
        <taxon>Erysipelotrichia</taxon>
        <taxon>Erysipelotrichales</taxon>
        <taxon>Erysipelotrichaceae</taxon>
        <taxon>Holdemanella</taxon>
    </lineage>
</organism>
<evidence type="ECO:0000313" key="1">
    <source>
        <dbReference type="EMBL" id="MSS56062.1"/>
    </source>
</evidence>
<gene>
    <name evidence="1" type="ORF">FYJ55_03900</name>
</gene>